<evidence type="ECO:0000256" key="1">
    <source>
        <dbReference type="ARBA" id="ARBA00007870"/>
    </source>
</evidence>
<evidence type="ECO:0000256" key="3">
    <source>
        <dbReference type="ARBA" id="ARBA00023002"/>
    </source>
</evidence>
<dbReference type="InterPro" id="IPR036291">
    <property type="entry name" value="NAD(P)-bd_dom_sf"/>
</dbReference>
<keyword evidence="2 4" id="KW-0521">NADP</keyword>
<evidence type="ECO:0000256" key="4">
    <source>
        <dbReference type="RuleBase" id="RU362068"/>
    </source>
</evidence>
<feature type="domain" description="Ketopantoate reductase N-terminal" evidence="5">
    <location>
        <begin position="7"/>
        <end position="150"/>
    </location>
</feature>
<sequence>MNDIQHIAIQGMGAMGTMYAGVFMETGFDVSIIATGARAQALKEKGFTLNGQHYAAPVKLPGDHPDPADLIIVALKQHHMEVALPDLAPFVGPGTIILSVMNGLDSEPALAAAYPQANVLYCMTVAMTPQRVGRDVTYTSLGRLTFGEAQNNPLSDDVKRVQAAFDKAGIAYDTPEDMVHAMWWKFMVNTGVNQASAVMRATYHTMRTSPEAQTLMLGLMHEVIDVASAEGITLTEDDIQDFQNTLAKVPADDKTSMLQDVEAGRPNEVDLFAGRVLQLGEKHNIDTPYNRTVYYILRVLGSTN</sequence>
<dbReference type="UniPathway" id="UPA00028">
    <property type="reaction ID" value="UER00004"/>
</dbReference>
<organism evidence="7 8">
    <name type="scientific">Phototrophicus methaneseepsis</name>
    <dbReference type="NCBI Taxonomy" id="2710758"/>
    <lineage>
        <taxon>Bacteria</taxon>
        <taxon>Bacillati</taxon>
        <taxon>Chloroflexota</taxon>
        <taxon>Candidatus Thermofontia</taxon>
        <taxon>Phototrophicales</taxon>
        <taxon>Phototrophicaceae</taxon>
        <taxon>Phototrophicus</taxon>
    </lineage>
</organism>
<dbReference type="InterPro" id="IPR003710">
    <property type="entry name" value="ApbA"/>
</dbReference>
<dbReference type="Gene3D" id="1.10.1040.10">
    <property type="entry name" value="N-(1-d-carboxylethyl)-l-norvaline Dehydrogenase, domain 2"/>
    <property type="match status" value="1"/>
</dbReference>
<dbReference type="NCBIfam" id="TIGR00745">
    <property type="entry name" value="apbA_panE"/>
    <property type="match status" value="1"/>
</dbReference>
<protein>
    <recommendedName>
        <fullName evidence="4">2-dehydropantoate 2-reductase</fullName>
        <ecNumber evidence="4">1.1.1.169</ecNumber>
    </recommendedName>
    <alternativeName>
        <fullName evidence="4">Ketopantoate reductase</fullName>
    </alternativeName>
</protein>
<reference evidence="7 8" key="1">
    <citation type="submission" date="2020-02" db="EMBL/GenBank/DDBJ databases">
        <authorList>
            <person name="Zheng R.K."/>
            <person name="Sun C.M."/>
        </authorList>
    </citation>
    <scope>NUCLEOTIDE SEQUENCE [LARGE SCALE GENOMIC DNA]</scope>
    <source>
        <strain evidence="8">rifampicinis</strain>
    </source>
</reference>
<dbReference type="GO" id="GO:0008677">
    <property type="term" value="F:2-dehydropantoate 2-reductase activity"/>
    <property type="evidence" value="ECO:0007669"/>
    <property type="project" value="UniProtKB-EC"/>
</dbReference>
<dbReference type="Gene3D" id="3.40.50.720">
    <property type="entry name" value="NAD(P)-binding Rossmann-like Domain"/>
    <property type="match status" value="1"/>
</dbReference>
<proteinExistence type="inferred from homology"/>
<dbReference type="KEGG" id="pmet:G4Y79_09760"/>
<comment type="similarity">
    <text evidence="1 4">Belongs to the ketopantoate reductase family.</text>
</comment>
<keyword evidence="8" id="KW-1185">Reference proteome</keyword>
<dbReference type="InterPro" id="IPR051402">
    <property type="entry name" value="KPR-Related"/>
</dbReference>
<dbReference type="InterPro" id="IPR008927">
    <property type="entry name" value="6-PGluconate_DH-like_C_sf"/>
</dbReference>
<evidence type="ECO:0000313" key="7">
    <source>
        <dbReference type="EMBL" id="QPC84640.1"/>
    </source>
</evidence>
<dbReference type="PANTHER" id="PTHR21708:SF26">
    <property type="entry name" value="2-DEHYDROPANTOATE 2-REDUCTASE"/>
    <property type="match status" value="1"/>
</dbReference>
<name>A0A7S8ECV8_9CHLR</name>
<accession>A0A7S8ECV8</accession>
<dbReference type="InterPro" id="IPR013328">
    <property type="entry name" value="6PGD_dom2"/>
</dbReference>
<feature type="domain" description="Ketopantoate reductase C-terminal" evidence="6">
    <location>
        <begin position="177"/>
        <end position="299"/>
    </location>
</feature>
<evidence type="ECO:0000256" key="2">
    <source>
        <dbReference type="ARBA" id="ARBA00022857"/>
    </source>
</evidence>
<dbReference type="PANTHER" id="PTHR21708">
    <property type="entry name" value="PROBABLE 2-DEHYDROPANTOATE 2-REDUCTASE"/>
    <property type="match status" value="1"/>
</dbReference>
<evidence type="ECO:0000313" key="8">
    <source>
        <dbReference type="Proteomes" id="UP000594468"/>
    </source>
</evidence>
<keyword evidence="4" id="KW-0566">Pantothenate biosynthesis</keyword>
<dbReference type="EC" id="1.1.1.169" evidence="4"/>
<dbReference type="Pfam" id="PF08546">
    <property type="entry name" value="ApbA_C"/>
    <property type="match status" value="1"/>
</dbReference>
<dbReference type="EMBL" id="CP062983">
    <property type="protein sequence ID" value="QPC84640.1"/>
    <property type="molecule type" value="Genomic_DNA"/>
</dbReference>
<dbReference type="InterPro" id="IPR013332">
    <property type="entry name" value="KPR_N"/>
</dbReference>
<dbReference type="FunFam" id="1.10.1040.10:FF:000017">
    <property type="entry name" value="2-dehydropantoate 2-reductase"/>
    <property type="match status" value="1"/>
</dbReference>
<dbReference type="SUPFAM" id="SSF51735">
    <property type="entry name" value="NAD(P)-binding Rossmann-fold domains"/>
    <property type="match status" value="1"/>
</dbReference>
<dbReference type="SUPFAM" id="SSF48179">
    <property type="entry name" value="6-phosphogluconate dehydrogenase C-terminal domain-like"/>
    <property type="match status" value="1"/>
</dbReference>
<dbReference type="Proteomes" id="UP000594468">
    <property type="component" value="Chromosome"/>
</dbReference>
<gene>
    <name evidence="7" type="ORF">G4Y79_09760</name>
</gene>
<comment type="function">
    <text evidence="4">Catalyzes the NADPH-dependent reduction of ketopantoate into pantoic acid.</text>
</comment>
<evidence type="ECO:0000259" key="6">
    <source>
        <dbReference type="Pfam" id="PF08546"/>
    </source>
</evidence>
<dbReference type="InterPro" id="IPR013752">
    <property type="entry name" value="KPA_reductase"/>
</dbReference>
<dbReference type="GO" id="GO:0015940">
    <property type="term" value="P:pantothenate biosynthetic process"/>
    <property type="evidence" value="ECO:0007669"/>
    <property type="project" value="UniProtKB-UniPathway"/>
</dbReference>
<dbReference type="GO" id="GO:0005737">
    <property type="term" value="C:cytoplasm"/>
    <property type="evidence" value="ECO:0007669"/>
    <property type="project" value="TreeGrafter"/>
</dbReference>
<dbReference type="Pfam" id="PF02558">
    <property type="entry name" value="ApbA"/>
    <property type="match status" value="1"/>
</dbReference>
<comment type="catalytic activity">
    <reaction evidence="4">
        <text>(R)-pantoate + NADP(+) = 2-dehydropantoate + NADPH + H(+)</text>
        <dbReference type="Rhea" id="RHEA:16233"/>
        <dbReference type="ChEBI" id="CHEBI:11561"/>
        <dbReference type="ChEBI" id="CHEBI:15378"/>
        <dbReference type="ChEBI" id="CHEBI:15980"/>
        <dbReference type="ChEBI" id="CHEBI:57783"/>
        <dbReference type="ChEBI" id="CHEBI:58349"/>
        <dbReference type="EC" id="1.1.1.169"/>
    </reaction>
</comment>
<evidence type="ECO:0000259" key="5">
    <source>
        <dbReference type="Pfam" id="PF02558"/>
    </source>
</evidence>
<keyword evidence="3 4" id="KW-0560">Oxidoreductase</keyword>
<dbReference type="AlphaFoldDB" id="A0A7S8ECV8"/>
<dbReference type="RefSeq" id="WP_195172703.1">
    <property type="nucleotide sequence ID" value="NZ_CP062983.1"/>
</dbReference>
<comment type="pathway">
    <text evidence="4">Cofactor biosynthesis; (R)-pantothenate biosynthesis; (R)-pantoate from 3-methyl-2-oxobutanoate: step 2/2.</text>
</comment>